<name>A0A645E6K7_9ZZZZ</name>
<reference evidence="1" key="1">
    <citation type="submission" date="2019-08" db="EMBL/GenBank/DDBJ databases">
        <authorList>
            <person name="Kucharzyk K."/>
            <person name="Murdoch R.W."/>
            <person name="Higgins S."/>
            <person name="Loffler F."/>
        </authorList>
    </citation>
    <scope>NUCLEOTIDE SEQUENCE</scope>
</reference>
<proteinExistence type="predicted"/>
<evidence type="ECO:0000313" key="1">
    <source>
        <dbReference type="EMBL" id="MPM97407.1"/>
    </source>
</evidence>
<protein>
    <submittedName>
        <fullName evidence="1">Uncharacterized protein</fullName>
    </submittedName>
</protein>
<sequence>MSIERLHISQHLTRRIVGCDINILINVFLYHIHGNLQVRLCFIYHAENVALACGCIDCRIHLSSAVGDIGRCQLFHSFVIGVQVDHLMSTQLNGLRHRIYDKSVTGVIRIGSIFGKLFREERSILGFSNGSVIGEDTGKDHIDDFRHGWALFIAYGLCQIT</sequence>
<comment type="caution">
    <text evidence="1">The sequence shown here is derived from an EMBL/GenBank/DDBJ whole genome shotgun (WGS) entry which is preliminary data.</text>
</comment>
<gene>
    <name evidence="1" type="ORF">SDC9_144580</name>
</gene>
<organism evidence="1">
    <name type="scientific">bioreactor metagenome</name>
    <dbReference type="NCBI Taxonomy" id="1076179"/>
    <lineage>
        <taxon>unclassified sequences</taxon>
        <taxon>metagenomes</taxon>
        <taxon>ecological metagenomes</taxon>
    </lineage>
</organism>
<dbReference type="EMBL" id="VSSQ01043692">
    <property type="protein sequence ID" value="MPM97407.1"/>
    <property type="molecule type" value="Genomic_DNA"/>
</dbReference>
<dbReference type="AlphaFoldDB" id="A0A645E6K7"/>
<accession>A0A645E6K7</accession>